<dbReference type="InterPro" id="IPR004401">
    <property type="entry name" value="YbaB/EbfC"/>
</dbReference>
<dbReference type="PANTHER" id="PTHR33449:SF1">
    <property type="entry name" value="NUCLEOID-ASSOCIATED PROTEIN YBAB"/>
    <property type="match status" value="1"/>
</dbReference>
<dbReference type="Proteomes" id="UP000837675">
    <property type="component" value="Unassembled WGS sequence"/>
</dbReference>
<dbReference type="AlphaFoldDB" id="A0A8S4BVK0"/>
<keyword evidence="2" id="KW-0175">Coiled coil</keyword>
<evidence type="ECO:0000256" key="2">
    <source>
        <dbReference type="SAM" id="Coils"/>
    </source>
</evidence>
<evidence type="ECO:0000313" key="3">
    <source>
        <dbReference type="EMBL" id="CAG7590365.1"/>
    </source>
</evidence>
<dbReference type="GO" id="GO:0003677">
    <property type="term" value="F:DNA binding"/>
    <property type="evidence" value="ECO:0007669"/>
    <property type="project" value="UniProtKB-KW"/>
</dbReference>
<dbReference type="PIRSF" id="PIRSF004555">
    <property type="entry name" value="UCP004555"/>
    <property type="match status" value="1"/>
</dbReference>
<protein>
    <submittedName>
        <fullName evidence="3">YbaB/EbfC family nucleoid-associated protein</fullName>
    </submittedName>
</protein>
<evidence type="ECO:0000313" key="4">
    <source>
        <dbReference type="Proteomes" id="UP000837675"/>
    </source>
</evidence>
<comment type="caution">
    <text evidence="3">The sequence shown here is derived from an EMBL/GenBank/DDBJ whole genome shotgun (WGS) entry which is preliminary data.</text>
</comment>
<evidence type="ECO:0000256" key="1">
    <source>
        <dbReference type="ARBA" id="ARBA00023125"/>
    </source>
</evidence>
<accession>A0A8S4BVK0</accession>
<dbReference type="EMBL" id="CAJVAF010000103">
    <property type="protein sequence ID" value="CAG7590365.1"/>
    <property type="molecule type" value="Genomic_DNA"/>
</dbReference>
<dbReference type="GO" id="GO:0005829">
    <property type="term" value="C:cytosol"/>
    <property type="evidence" value="ECO:0007669"/>
    <property type="project" value="TreeGrafter"/>
</dbReference>
<keyword evidence="1" id="KW-0238">DNA-binding</keyword>
<dbReference type="InterPro" id="IPR036894">
    <property type="entry name" value="YbaB-like_sf"/>
</dbReference>
<name>A0A8S4BVK0_9ACAR</name>
<dbReference type="NCBIfam" id="TIGR00103">
    <property type="entry name" value="DNA_YbaB_EbfC"/>
    <property type="match status" value="1"/>
</dbReference>
<proteinExistence type="inferred from homology"/>
<dbReference type="PANTHER" id="PTHR33449">
    <property type="entry name" value="NUCLEOID-ASSOCIATED PROTEIN YBAB"/>
    <property type="match status" value="1"/>
</dbReference>
<reference evidence="3" key="1">
    <citation type="submission" date="2021-06" db="EMBL/GenBank/DDBJ databases">
        <authorList>
            <person name="Nardi T."/>
            <person name="Nardi T."/>
        </authorList>
    </citation>
    <scope>NUCLEOTIDE SEQUENCE</scope>
</reference>
<feature type="coiled-coil region" evidence="2">
    <location>
        <begin position="3"/>
        <end position="30"/>
    </location>
</feature>
<dbReference type="SUPFAM" id="SSF82607">
    <property type="entry name" value="YbaB-like"/>
    <property type="match status" value="1"/>
</dbReference>
<dbReference type="Pfam" id="PF02575">
    <property type="entry name" value="YbaB_DNA_bd"/>
    <property type="match status" value="1"/>
</dbReference>
<sequence>MNIQHMMKQAQMLQKKMNDMQQQLENVEVIGTAGGGLVTCVATAKGVIKKVNINKDLMNPEEVEVLEDLICAAFSDARRKADELVNQSMSSLGLPPDMMQMMS</sequence>
<organism evidence="3 4">
    <name type="scientific">Hyalomma marginatum</name>
    <dbReference type="NCBI Taxonomy" id="34627"/>
    <lineage>
        <taxon>Eukaryota</taxon>
        <taxon>Metazoa</taxon>
        <taxon>Ecdysozoa</taxon>
        <taxon>Arthropoda</taxon>
        <taxon>Chelicerata</taxon>
        <taxon>Arachnida</taxon>
        <taxon>Acari</taxon>
        <taxon>Parasitiformes</taxon>
        <taxon>Ixodida</taxon>
        <taxon>Ixodoidea</taxon>
        <taxon>Ixodidae</taxon>
        <taxon>Hyalomminae</taxon>
        <taxon>Hyalomma</taxon>
    </lineage>
</organism>
<keyword evidence="4" id="KW-1185">Reference proteome</keyword>
<dbReference type="Gene3D" id="3.30.1310.10">
    <property type="entry name" value="Nucleoid-associated protein YbaB-like domain"/>
    <property type="match status" value="1"/>
</dbReference>
<dbReference type="HAMAP" id="MF_00274">
    <property type="entry name" value="DNA_YbaB_EbfC"/>
    <property type="match status" value="1"/>
</dbReference>
<gene>
    <name evidence="3" type="ORF">MHYMCMPASI_00290</name>
</gene>